<dbReference type="PANTHER" id="PTHR30559:SF0">
    <property type="entry name" value="FRUCTOSE-BISPHOSPHATE ALDOLASE"/>
    <property type="match status" value="1"/>
</dbReference>
<evidence type="ECO:0000256" key="8">
    <source>
        <dbReference type="ARBA" id="ARBA00022833"/>
    </source>
</evidence>
<evidence type="ECO:0000256" key="3">
    <source>
        <dbReference type="ARBA" id="ARBA00005215"/>
    </source>
</evidence>
<feature type="binding site" evidence="12">
    <location>
        <begin position="291"/>
        <end position="294"/>
    </location>
    <ligand>
        <name>dihydroxyacetone phosphate</name>
        <dbReference type="ChEBI" id="CHEBI:57642"/>
    </ligand>
</feature>
<feature type="binding site" evidence="13">
    <location>
        <position position="110"/>
    </location>
    <ligand>
        <name>Zn(2+)</name>
        <dbReference type="ChEBI" id="CHEBI:29105"/>
        <label>1</label>
        <note>catalytic</note>
    </ligand>
</feature>
<gene>
    <name evidence="15" type="primary">fbaA</name>
    <name evidence="15" type="ORF">E3202_06220</name>
</gene>
<evidence type="ECO:0000256" key="6">
    <source>
        <dbReference type="ARBA" id="ARBA00022567"/>
    </source>
</evidence>
<dbReference type="InterPro" id="IPR000771">
    <property type="entry name" value="FBA_II"/>
</dbReference>
<comment type="pathway">
    <text evidence="2 14">Carbohydrate degradation; glycolysis; D-glyceraldehyde 3-phosphate and glycerone phosphate from D-glucose: step 4/4.</text>
</comment>
<dbReference type="UniPathway" id="UPA00116"/>
<proteinExistence type="inferred from homology"/>
<dbReference type="Proteomes" id="UP000315037">
    <property type="component" value="Unassembled WGS sequence"/>
</dbReference>
<evidence type="ECO:0000256" key="7">
    <source>
        <dbReference type="ARBA" id="ARBA00022723"/>
    </source>
</evidence>
<keyword evidence="6" id="KW-0113">Calvin cycle</keyword>
<feature type="binding site" evidence="13">
    <location>
        <position position="231"/>
    </location>
    <ligand>
        <name>Zn(2+)</name>
        <dbReference type="ChEBI" id="CHEBI:29105"/>
        <label>1</label>
        <note>catalytic</note>
    </ligand>
</feature>
<name>A0A506UMJ8_9PROT</name>
<dbReference type="GO" id="GO:0019253">
    <property type="term" value="P:reductive pentose-phosphate cycle"/>
    <property type="evidence" value="ECO:0007669"/>
    <property type="project" value="UniProtKB-UniPathway"/>
</dbReference>
<dbReference type="GO" id="GO:0005829">
    <property type="term" value="C:cytosol"/>
    <property type="evidence" value="ECO:0007669"/>
    <property type="project" value="TreeGrafter"/>
</dbReference>
<sequence length="366" mass="40212">MPSPASARLAPGVVSGQDYQTLLQACRIGRYALPAVNVCSTDTANAVLEAAARNRSDVILQVSNGGARFYGGPSLPDSHRARVLGALSLARHVHIMAREYGVAVILHTDHADRSLLRWVDDLIGFSEAEFTQTGRPLFSSHMLDLSTEPFEENMRESERFLRRLTPLGMGLEIELGITGGEEDGIGDSRNENGLPADETQLYTRPEEVFEAWKRLSPLGALSIAASFGNVHGVYAPGNVQLRPALLKEAQKLVQQHAHDGPNPLHLVFHGGSGTDLDQIREAVSYGVFKFNIDTDTQFAFAQGAAKAINAHEMAFQHQVNPYTGQPLKRFYDPREWLRSAQLSCVSRLDRTFEILGARGRTLCRTP</sequence>
<evidence type="ECO:0000256" key="2">
    <source>
        <dbReference type="ARBA" id="ARBA00004714"/>
    </source>
</evidence>
<dbReference type="PROSITE" id="PS00806">
    <property type="entry name" value="ALDOLASE_CLASS_II_2"/>
    <property type="match status" value="1"/>
</dbReference>
<comment type="catalytic activity">
    <reaction evidence="1 14">
        <text>beta-D-fructose 1,6-bisphosphate = D-glyceraldehyde 3-phosphate + dihydroxyacetone phosphate</text>
        <dbReference type="Rhea" id="RHEA:14729"/>
        <dbReference type="ChEBI" id="CHEBI:32966"/>
        <dbReference type="ChEBI" id="CHEBI:57642"/>
        <dbReference type="ChEBI" id="CHEBI:59776"/>
        <dbReference type="EC" id="4.1.2.13"/>
    </reaction>
</comment>
<evidence type="ECO:0000256" key="4">
    <source>
        <dbReference type="ARBA" id="ARBA00005812"/>
    </source>
</evidence>
<feature type="binding site" evidence="12">
    <location>
        <position position="232"/>
    </location>
    <ligand>
        <name>dihydroxyacetone phosphate</name>
        <dbReference type="ChEBI" id="CHEBI:57642"/>
    </ligand>
</feature>
<dbReference type="SUPFAM" id="SSF51569">
    <property type="entry name" value="Aldolase"/>
    <property type="match status" value="1"/>
</dbReference>
<evidence type="ECO:0000256" key="11">
    <source>
        <dbReference type="PIRSR" id="PIRSR001359-1"/>
    </source>
</evidence>
<dbReference type="AlphaFoldDB" id="A0A506UMJ8"/>
<evidence type="ECO:0000256" key="1">
    <source>
        <dbReference type="ARBA" id="ARBA00000441"/>
    </source>
</evidence>
<dbReference type="PIRSF" id="PIRSF001359">
    <property type="entry name" value="F_bP_aldolase_II"/>
    <property type="match status" value="1"/>
</dbReference>
<feature type="binding site" evidence="12">
    <location>
        <begin position="270"/>
        <end position="272"/>
    </location>
    <ligand>
        <name>dihydroxyacetone phosphate</name>
        <dbReference type="ChEBI" id="CHEBI:57642"/>
    </ligand>
</feature>
<dbReference type="GO" id="GO:0008270">
    <property type="term" value="F:zinc ion binding"/>
    <property type="evidence" value="ECO:0007669"/>
    <property type="project" value="UniProtKB-UniRule"/>
</dbReference>
<evidence type="ECO:0000256" key="14">
    <source>
        <dbReference type="RuleBase" id="RU366023"/>
    </source>
</evidence>
<evidence type="ECO:0000313" key="15">
    <source>
        <dbReference type="EMBL" id="TPW34549.1"/>
    </source>
</evidence>
<evidence type="ECO:0000256" key="12">
    <source>
        <dbReference type="PIRSR" id="PIRSR001359-2"/>
    </source>
</evidence>
<evidence type="ECO:0000256" key="9">
    <source>
        <dbReference type="ARBA" id="ARBA00023152"/>
    </source>
</evidence>
<organism evidence="15 16">
    <name type="scientific">Oecophyllibacter saccharovorans</name>
    <dbReference type="NCBI Taxonomy" id="2558360"/>
    <lineage>
        <taxon>Bacteria</taxon>
        <taxon>Pseudomonadati</taxon>
        <taxon>Pseudomonadota</taxon>
        <taxon>Alphaproteobacteria</taxon>
        <taxon>Acetobacterales</taxon>
        <taxon>Acetobacteraceae</taxon>
        <taxon>Oecophyllibacter</taxon>
    </lineage>
</organism>
<dbReference type="GO" id="GO:0004332">
    <property type="term" value="F:fructose-bisphosphate aldolase activity"/>
    <property type="evidence" value="ECO:0007669"/>
    <property type="project" value="UniProtKB-EC"/>
</dbReference>
<evidence type="ECO:0000256" key="13">
    <source>
        <dbReference type="PIRSR" id="PIRSR001359-3"/>
    </source>
</evidence>
<dbReference type="InterPro" id="IPR006411">
    <property type="entry name" value="Fruct_bisP_bact"/>
</dbReference>
<dbReference type="UniPathway" id="UPA00109">
    <property type="reaction ID" value="UER00183"/>
</dbReference>
<evidence type="ECO:0000256" key="10">
    <source>
        <dbReference type="ARBA" id="ARBA00023239"/>
    </source>
</evidence>
<dbReference type="NCBIfam" id="TIGR00167">
    <property type="entry name" value="cbbA"/>
    <property type="match status" value="1"/>
</dbReference>
<dbReference type="PROSITE" id="PS00602">
    <property type="entry name" value="ALDOLASE_CLASS_II_1"/>
    <property type="match status" value="1"/>
</dbReference>
<keyword evidence="8 13" id="KW-0862">Zinc</keyword>
<dbReference type="PANTHER" id="PTHR30559">
    <property type="entry name" value="FRUCTOSE-BISPHOSPHATE ALDOLASE CLASS 2"/>
    <property type="match status" value="1"/>
</dbReference>
<comment type="pathway">
    <text evidence="3">Carbohydrate biosynthesis; Calvin cycle.</text>
</comment>
<dbReference type="InterPro" id="IPR013785">
    <property type="entry name" value="Aldolase_TIM"/>
</dbReference>
<comment type="caution">
    <text evidence="15">The sequence shown here is derived from an EMBL/GenBank/DDBJ whole genome shotgun (WGS) entry which is preliminary data.</text>
</comment>
<feature type="binding site" evidence="13">
    <location>
        <position position="174"/>
    </location>
    <ligand>
        <name>Zn(2+)</name>
        <dbReference type="ChEBI" id="CHEBI:29105"/>
        <label>2</label>
    </ligand>
</feature>
<dbReference type="Gene3D" id="3.20.20.70">
    <property type="entry name" value="Aldolase class I"/>
    <property type="match status" value="1"/>
</dbReference>
<dbReference type="Pfam" id="PF01116">
    <property type="entry name" value="F_bP_aldolase"/>
    <property type="match status" value="1"/>
</dbReference>
<feature type="active site" description="Proton donor" evidence="11">
    <location>
        <position position="109"/>
    </location>
</feature>
<keyword evidence="7 13" id="KW-0479">Metal-binding</keyword>
<dbReference type="NCBIfam" id="TIGR01520">
    <property type="entry name" value="FruBisAldo_II_A"/>
    <property type="match status" value="1"/>
</dbReference>
<dbReference type="NCBIfam" id="NF006628">
    <property type="entry name" value="PRK09197.1"/>
    <property type="match status" value="1"/>
</dbReference>
<accession>A0A506UMJ8</accession>
<dbReference type="GO" id="GO:0006096">
    <property type="term" value="P:glycolytic process"/>
    <property type="evidence" value="ECO:0007669"/>
    <property type="project" value="UniProtKB-UniPathway"/>
</dbReference>
<evidence type="ECO:0000313" key="16">
    <source>
        <dbReference type="Proteomes" id="UP000315037"/>
    </source>
</evidence>
<dbReference type="EC" id="4.1.2.13" evidence="5 14"/>
<feature type="binding site" evidence="13">
    <location>
        <position position="269"/>
    </location>
    <ligand>
        <name>Zn(2+)</name>
        <dbReference type="ChEBI" id="CHEBI:29105"/>
        <label>1</label>
        <note>catalytic</note>
    </ligand>
</feature>
<dbReference type="EMBL" id="SORZ01000002">
    <property type="protein sequence ID" value="TPW34549.1"/>
    <property type="molecule type" value="Genomic_DNA"/>
</dbReference>
<evidence type="ECO:0000256" key="5">
    <source>
        <dbReference type="ARBA" id="ARBA00013068"/>
    </source>
</evidence>
<keyword evidence="9 14" id="KW-0324">Glycolysis</keyword>
<comment type="similarity">
    <text evidence="4 14">Belongs to the class II fructose-bisphosphate aldolase family.</text>
</comment>
<protein>
    <recommendedName>
        <fullName evidence="5 14">Fructose-bisphosphate aldolase</fullName>
        <shortName evidence="14">FBP aldolase</shortName>
        <ecNumber evidence="5 14">4.1.2.13</ecNumber>
    </recommendedName>
</protein>
<feature type="binding site" evidence="13">
    <location>
        <position position="144"/>
    </location>
    <ligand>
        <name>Zn(2+)</name>
        <dbReference type="ChEBI" id="CHEBI:29105"/>
        <label>2</label>
    </ligand>
</feature>
<reference evidence="15 16" key="1">
    <citation type="submission" date="2019-03" db="EMBL/GenBank/DDBJ databases">
        <title>The complete genome sequence of Neokomagataea sp. Jb2 NBRC113641.</title>
        <authorList>
            <person name="Chua K.-O."/>
            <person name="Chan K.-G."/>
            <person name="See-Too W.-S."/>
        </authorList>
    </citation>
    <scope>NUCLEOTIDE SEQUENCE [LARGE SCALE GENOMIC DNA]</scope>
    <source>
        <strain evidence="15 16">Jb2</strain>
    </source>
</reference>
<comment type="function">
    <text evidence="14">Catalyzes the aldol condensation of dihydroxyacetone phosphate (DHAP or glycerone-phosphate) with glyceraldehyde 3-phosphate (G3P) to form fructose 1,6-bisphosphate (FBP) in gluconeogenesis and the reverse reaction in glycolysis.</text>
</comment>
<keyword evidence="10 14" id="KW-0456">Lyase</keyword>
<comment type="cofactor">
    <cofactor evidence="13 14">
        <name>Zn(2+)</name>
        <dbReference type="ChEBI" id="CHEBI:29105"/>
    </cofactor>
    <text evidence="13 14">Binds 2 Zn(2+) ions per subunit. One is catalytic and the other provides a structural contribution.</text>
</comment>
<keyword evidence="16" id="KW-1185">Reference proteome</keyword>